<evidence type="ECO:0000256" key="2">
    <source>
        <dbReference type="SAM" id="SignalP"/>
    </source>
</evidence>
<feature type="signal peptide" evidence="2">
    <location>
        <begin position="1"/>
        <end position="20"/>
    </location>
</feature>
<accession>A0A226GU34</accession>
<dbReference type="AlphaFoldDB" id="A0A226GU34"/>
<proteinExistence type="predicted"/>
<dbReference type="Proteomes" id="UP000198345">
    <property type="component" value="Unassembled WGS sequence"/>
</dbReference>
<evidence type="ECO:0008006" key="5">
    <source>
        <dbReference type="Google" id="ProtNLM"/>
    </source>
</evidence>
<dbReference type="RefSeq" id="WP_244283555.1">
    <property type="nucleotide sequence ID" value="NZ_FXTV01000019.1"/>
</dbReference>
<evidence type="ECO:0000313" key="3">
    <source>
        <dbReference type="EMBL" id="OXA84961.1"/>
    </source>
</evidence>
<protein>
    <recommendedName>
        <fullName evidence="5">Peptidase S74 domain-containing protein</fullName>
    </recommendedName>
</protein>
<gene>
    <name evidence="3" type="ORF">B0A66_20085</name>
</gene>
<keyword evidence="4" id="KW-1185">Reference proteome</keyword>
<evidence type="ECO:0000256" key="1">
    <source>
        <dbReference type="SAM" id="Coils"/>
    </source>
</evidence>
<organism evidence="3 4">
    <name type="scientific">Flavobacterium hercynium</name>
    <dbReference type="NCBI Taxonomy" id="387094"/>
    <lineage>
        <taxon>Bacteria</taxon>
        <taxon>Pseudomonadati</taxon>
        <taxon>Bacteroidota</taxon>
        <taxon>Flavobacteriia</taxon>
        <taxon>Flavobacteriales</taxon>
        <taxon>Flavobacteriaceae</taxon>
        <taxon>Flavobacterium</taxon>
    </lineage>
</organism>
<dbReference type="EMBL" id="MUGW01000054">
    <property type="protein sequence ID" value="OXA84961.1"/>
    <property type="molecule type" value="Genomic_DNA"/>
</dbReference>
<feature type="chain" id="PRO_5012556357" description="Peptidase S74 domain-containing protein" evidence="2">
    <location>
        <begin position="21"/>
        <end position="263"/>
    </location>
</feature>
<feature type="coiled-coil region" evidence="1">
    <location>
        <begin position="232"/>
        <end position="259"/>
    </location>
</feature>
<reference evidence="3 4" key="1">
    <citation type="submission" date="2016-11" db="EMBL/GenBank/DDBJ databases">
        <title>Whole genomes of Flavobacteriaceae.</title>
        <authorList>
            <person name="Stine C."/>
            <person name="Li C."/>
            <person name="Tadesse D."/>
        </authorList>
    </citation>
    <scope>NUCLEOTIDE SEQUENCE [LARGE SCALE GENOMIC DNA]</scope>
    <source>
        <strain evidence="3 4">DSM 18292</strain>
    </source>
</reference>
<comment type="caution">
    <text evidence="3">The sequence shown here is derived from an EMBL/GenBank/DDBJ whole genome shotgun (WGS) entry which is preliminary data.</text>
</comment>
<name>A0A226GU34_9FLAO</name>
<keyword evidence="2" id="KW-0732">Signal</keyword>
<sequence>MKQTLLFIVLCLVFSTTTQAQFRTNGRVEDLNTMSDGFKHYIVSALNKPTNYGTVLGLSYISSGQVGDSDWRTQLGFGTENEFYYRQSTNTAGQDWTPWKKIFHSGNLNSRGIDFKANQIIAKELVLSNTETNVVLTSIGNSYINSGNVGIGTANPQNKLDVKGTIRSQEVKVELNNWPDFVFKKEYTLPTLIEVEKHITEKGHLENIPSEKEVLKNGINLGEMDAKLLQKIEELTLYVIELNKKIEIQNQELEGMKKKLDYK</sequence>
<keyword evidence="1" id="KW-0175">Coiled coil</keyword>
<evidence type="ECO:0000313" key="4">
    <source>
        <dbReference type="Proteomes" id="UP000198345"/>
    </source>
</evidence>